<dbReference type="Gene3D" id="1.10.10.10">
    <property type="entry name" value="Winged helix-like DNA-binding domain superfamily/Winged helix DNA-binding domain"/>
    <property type="match status" value="1"/>
</dbReference>
<keyword evidence="3" id="KW-0238">DNA-binding</keyword>
<dbReference type="RefSeq" id="WP_376812610.1">
    <property type="nucleotide sequence ID" value="NZ_JBHSDY010000005.1"/>
</dbReference>
<dbReference type="SUPFAM" id="SSF46785">
    <property type="entry name" value="Winged helix' DNA-binding domain"/>
    <property type="match status" value="1"/>
</dbReference>
<dbReference type="Proteomes" id="UP001595756">
    <property type="component" value="Unassembled WGS sequence"/>
</dbReference>
<keyword evidence="4" id="KW-0804">Transcription</keyword>
<evidence type="ECO:0000256" key="2">
    <source>
        <dbReference type="ARBA" id="ARBA00023015"/>
    </source>
</evidence>
<reference evidence="7" key="1">
    <citation type="journal article" date="2019" name="Int. J. Syst. Evol. Microbiol.">
        <title>The Global Catalogue of Microorganisms (GCM) 10K type strain sequencing project: providing services to taxonomists for standard genome sequencing and annotation.</title>
        <authorList>
            <consortium name="The Broad Institute Genomics Platform"/>
            <consortium name="The Broad Institute Genome Sequencing Center for Infectious Disease"/>
            <person name="Wu L."/>
            <person name="Ma J."/>
        </authorList>
    </citation>
    <scope>NUCLEOTIDE SEQUENCE [LARGE SCALE GENOMIC DNA]</scope>
    <source>
        <strain evidence="7">CGMCC 1.19029</strain>
    </source>
</reference>
<protein>
    <submittedName>
        <fullName evidence="6">LysR family transcriptional regulator</fullName>
    </submittedName>
</protein>
<dbReference type="InterPro" id="IPR000847">
    <property type="entry name" value="LysR_HTH_N"/>
</dbReference>
<organism evidence="6 7">
    <name type="scientific">Castellaniella hirudinis</name>
    <dbReference type="NCBI Taxonomy" id="1144617"/>
    <lineage>
        <taxon>Bacteria</taxon>
        <taxon>Pseudomonadati</taxon>
        <taxon>Pseudomonadota</taxon>
        <taxon>Betaproteobacteria</taxon>
        <taxon>Burkholderiales</taxon>
        <taxon>Alcaligenaceae</taxon>
        <taxon>Castellaniella</taxon>
    </lineage>
</organism>
<name>A0ABV8S0E6_9BURK</name>
<comment type="similarity">
    <text evidence="1">Belongs to the LysR transcriptional regulatory family.</text>
</comment>
<keyword evidence="2" id="KW-0805">Transcription regulation</keyword>
<feature type="domain" description="HTH lysR-type" evidence="5">
    <location>
        <begin position="1"/>
        <end position="59"/>
    </location>
</feature>
<evidence type="ECO:0000313" key="6">
    <source>
        <dbReference type="EMBL" id="MFC4298046.1"/>
    </source>
</evidence>
<dbReference type="InterPro" id="IPR005119">
    <property type="entry name" value="LysR_subst-bd"/>
</dbReference>
<evidence type="ECO:0000256" key="3">
    <source>
        <dbReference type="ARBA" id="ARBA00023125"/>
    </source>
</evidence>
<evidence type="ECO:0000313" key="7">
    <source>
        <dbReference type="Proteomes" id="UP001595756"/>
    </source>
</evidence>
<dbReference type="CDD" id="cd08422">
    <property type="entry name" value="PBP2_CrgA_like"/>
    <property type="match status" value="1"/>
</dbReference>
<dbReference type="SUPFAM" id="SSF53850">
    <property type="entry name" value="Periplasmic binding protein-like II"/>
    <property type="match status" value="1"/>
</dbReference>
<dbReference type="EMBL" id="JBHSDY010000005">
    <property type="protein sequence ID" value="MFC4298046.1"/>
    <property type="molecule type" value="Genomic_DNA"/>
</dbReference>
<dbReference type="InterPro" id="IPR036390">
    <property type="entry name" value="WH_DNA-bd_sf"/>
</dbReference>
<proteinExistence type="inferred from homology"/>
<dbReference type="PROSITE" id="PS50931">
    <property type="entry name" value="HTH_LYSR"/>
    <property type="match status" value="1"/>
</dbReference>
<evidence type="ECO:0000256" key="4">
    <source>
        <dbReference type="ARBA" id="ARBA00023163"/>
    </source>
</evidence>
<sequence>MDRLTAARVFVTIAERGSLTAAAGAIGMSRAMVTRYLNEMESWVGTRLFHRNTRHVGLTEAGERILGQSRELLALADQLPEPPEDGADMLGVLRITCSQSLAQTLLADVVARFLEQHPESAIDLLAAEHAVDLAAERIDLSVRVTDTLPQDVIARPLGLCRSVICASPGYLARHGTPTALSDLMGHNCLSYTRFGRSLWRFTTPDQTRVDVPVVGNLSANDSMALLAAAIAGVGISMQPRHAVATPIARGELVALLPEFEAPSLGIHAVYVSRRHQTALMRAFLDFTLDCFTRFDVAP</sequence>
<gene>
    <name evidence="6" type="ORF">ACFO0J_08330</name>
</gene>
<evidence type="ECO:0000256" key="1">
    <source>
        <dbReference type="ARBA" id="ARBA00009437"/>
    </source>
</evidence>
<keyword evidence="7" id="KW-1185">Reference proteome</keyword>
<dbReference type="Pfam" id="PF03466">
    <property type="entry name" value="LysR_substrate"/>
    <property type="match status" value="1"/>
</dbReference>
<dbReference type="Pfam" id="PF00126">
    <property type="entry name" value="HTH_1"/>
    <property type="match status" value="1"/>
</dbReference>
<dbReference type="Gene3D" id="3.40.190.290">
    <property type="match status" value="1"/>
</dbReference>
<dbReference type="InterPro" id="IPR058163">
    <property type="entry name" value="LysR-type_TF_proteobact-type"/>
</dbReference>
<accession>A0ABV8S0E6</accession>
<dbReference type="PANTHER" id="PTHR30537">
    <property type="entry name" value="HTH-TYPE TRANSCRIPTIONAL REGULATOR"/>
    <property type="match status" value="1"/>
</dbReference>
<comment type="caution">
    <text evidence="6">The sequence shown here is derived from an EMBL/GenBank/DDBJ whole genome shotgun (WGS) entry which is preliminary data.</text>
</comment>
<evidence type="ECO:0000259" key="5">
    <source>
        <dbReference type="PROSITE" id="PS50931"/>
    </source>
</evidence>
<dbReference type="PANTHER" id="PTHR30537:SF35">
    <property type="entry name" value="TRANSCRIPTIONAL REGULATORY PROTEIN"/>
    <property type="match status" value="1"/>
</dbReference>
<dbReference type="InterPro" id="IPR036388">
    <property type="entry name" value="WH-like_DNA-bd_sf"/>
</dbReference>